<dbReference type="GO" id="GO:0005829">
    <property type="term" value="C:cytosol"/>
    <property type="evidence" value="ECO:0007669"/>
    <property type="project" value="TreeGrafter"/>
</dbReference>
<evidence type="ECO:0000313" key="10">
    <source>
        <dbReference type="EMBL" id="AER66861.1"/>
    </source>
</evidence>
<evidence type="ECO:0000256" key="6">
    <source>
        <dbReference type="ARBA" id="ARBA00047615"/>
    </source>
</evidence>
<sequence length="231" mass="25964">MCNEKEGKFVIITIDGPAGAGKSTVAKKVAHTLGYEYLDTGALYRAIALYLRDKKVPPVESDEMRTALSNVDIHFEKERIYLDGRDVSAEIRTVEIETIVSSYAKLSMVREKLLEIQRKLGSLGNIVADGRDMGTVVFPEAILKIYLNAELKERAKRRWNDIKASGRDLSLEEVEVQLKKRDEEDSKRKHSPLRVPDGAFVIDSTDLTADQIAERVVELAENVIKSRGDCR</sequence>
<dbReference type="Proteomes" id="UP000005868">
    <property type="component" value="Chromosome"/>
</dbReference>
<dbReference type="AlphaFoldDB" id="G7V578"/>
<dbReference type="Gene3D" id="3.40.50.300">
    <property type="entry name" value="P-loop containing nucleotide triphosphate hydrolases"/>
    <property type="match status" value="1"/>
</dbReference>
<dbReference type="NCBIfam" id="TIGR00017">
    <property type="entry name" value="cmk"/>
    <property type="match status" value="1"/>
</dbReference>
<dbReference type="Pfam" id="PF02224">
    <property type="entry name" value="Cytidylate_kin"/>
    <property type="match status" value="1"/>
</dbReference>
<dbReference type="CDD" id="cd02020">
    <property type="entry name" value="CMPK"/>
    <property type="match status" value="1"/>
</dbReference>
<dbReference type="InterPro" id="IPR027417">
    <property type="entry name" value="P-loop_NTPase"/>
</dbReference>
<evidence type="ECO:0000313" key="11">
    <source>
        <dbReference type="Proteomes" id="UP000005868"/>
    </source>
</evidence>
<protein>
    <recommendedName>
        <fullName evidence="8">Cytidylate kinase</fullName>
        <shortName evidence="8">CK</shortName>
        <ecNumber evidence="8">2.7.4.25</ecNumber>
    </recommendedName>
    <alternativeName>
        <fullName evidence="8">Cytidine monophosphate kinase</fullName>
        <shortName evidence="8">CMP kinase</shortName>
    </alternativeName>
</protein>
<comment type="catalytic activity">
    <reaction evidence="7 8">
        <text>CMP + ATP = CDP + ADP</text>
        <dbReference type="Rhea" id="RHEA:11600"/>
        <dbReference type="ChEBI" id="CHEBI:30616"/>
        <dbReference type="ChEBI" id="CHEBI:58069"/>
        <dbReference type="ChEBI" id="CHEBI:60377"/>
        <dbReference type="ChEBI" id="CHEBI:456216"/>
        <dbReference type="EC" id="2.7.4.25"/>
    </reaction>
</comment>
<dbReference type="PANTHER" id="PTHR21299">
    <property type="entry name" value="CYTIDYLATE KINASE/PANTOATE-BETA-ALANINE LIGASE"/>
    <property type="match status" value="1"/>
</dbReference>
<keyword evidence="5 8" id="KW-0067">ATP-binding</keyword>
<comment type="catalytic activity">
    <reaction evidence="6 8">
        <text>dCMP + ATP = dCDP + ADP</text>
        <dbReference type="Rhea" id="RHEA:25094"/>
        <dbReference type="ChEBI" id="CHEBI:30616"/>
        <dbReference type="ChEBI" id="CHEBI:57566"/>
        <dbReference type="ChEBI" id="CHEBI:58593"/>
        <dbReference type="ChEBI" id="CHEBI:456216"/>
        <dbReference type="EC" id="2.7.4.25"/>
    </reaction>
</comment>
<dbReference type="GO" id="GO:0015949">
    <property type="term" value="P:nucleobase-containing small molecule interconversion"/>
    <property type="evidence" value="ECO:0007669"/>
    <property type="project" value="TreeGrafter"/>
</dbReference>
<dbReference type="EC" id="2.7.4.25" evidence="8"/>
<keyword evidence="2 8" id="KW-0808">Transferase</keyword>
<keyword evidence="11" id="KW-1185">Reference proteome</keyword>
<dbReference type="GO" id="GO:0036430">
    <property type="term" value="F:CMP kinase activity"/>
    <property type="evidence" value="ECO:0007669"/>
    <property type="project" value="RHEA"/>
</dbReference>
<evidence type="ECO:0000259" key="9">
    <source>
        <dbReference type="Pfam" id="PF02224"/>
    </source>
</evidence>
<dbReference type="InterPro" id="IPR011994">
    <property type="entry name" value="Cytidylate_kinase_dom"/>
</dbReference>
<evidence type="ECO:0000256" key="1">
    <source>
        <dbReference type="ARBA" id="ARBA00009427"/>
    </source>
</evidence>
<accession>G7V578</accession>
<feature type="binding site" evidence="8">
    <location>
        <begin position="16"/>
        <end position="24"/>
    </location>
    <ligand>
        <name>ATP</name>
        <dbReference type="ChEBI" id="CHEBI:30616"/>
    </ligand>
</feature>
<dbReference type="SUPFAM" id="SSF52540">
    <property type="entry name" value="P-loop containing nucleoside triphosphate hydrolases"/>
    <property type="match status" value="1"/>
</dbReference>
<dbReference type="HOGENOM" id="CLU_079959_0_2_0"/>
<comment type="subcellular location">
    <subcellularLocation>
        <location evidence="8">Cytoplasm</location>
    </subcellularLocation>
</comment>
<dbReference type="STRING" id="580340.Tlie_1128"/>
<keyword evidence="4 8" id="KW-0418">Kinase</keyword>
<dbReference type="PANTHER" id="PTHR21299:SF2">
    <property type="entry name" value="CYTIDYLATE KINASE"/>
    <property type="match status" value="1"/>
</dbReference>
<evidence type="ECO:0000256" key="8">
    <source>
        <dbReference type="HAMAP-Rule" id="MF_00238"/>
    </source>
</evidence>
<dbReference type="EMBL" id="CP003096">
    <property type="protein sequence ID" value="AER66861.1"/>
    <property type="molecule type" value="Genomic_DNA"/>
</dbReference>
<dbReference type="GO" id="GO:0006220">
    <property type="term" value="P:pyrimidine nucleotide metabolic process"/>
    <property type="evidence" value="ECO:0007669"/>
    <property type="project" value="UniProtKB-UniRule"/>
</dbReference>
<comment type="similarity">
    <text evidence="1 8">Belongs to the cytidylate kinase family. Type 1 subfamily.</text>
</comment>
<evidence type="ECO:0000256" key="7">
    <source>
        <dbReference type="ARBA" id="ARBA00048478"/>
    </source>
</evidence>
<dbReference type="KEGG" id="tli:Tlie_1128"/>
<reference evidence="10 11" key="2">
    <citation type="journal article" date="2012" name="Stand. Genomic Sci.">
        <title>Genome sequence of the moderately thermophilic, amino-acid-degrading and sulfur-reducing bacterium Thermovirga lienii type strain (Cas60314(T)).</title>
        <authorList>
            <person name="Goker M."/>
            <person name="Saunders E."/>
            <person name="Lapidus A."/>
            <person name="Nolan M."/>
            <person name="Lucas S."/>
            <person name="Hammon N."/>
            <person name="Deshpande S."/>
            <person name="Cheng J.F."/>
            <person name="Han C."/>
            <person name="Tapia R."/>
            <person name="Goodwin L.A."/>
            <person name="Pitluck S."/>
            <person name="Liolios K."/>
            <person name="Mavromatis K."/>
            <person name="Pagani I."/>
            <person name="Ivanova N."/>
            <person name="Mikhailova N."/>
            <person name="Pati A."/>
            <person name="Chen A."/>
            <person name="Palaniappan K."/>
            <person name="Land M."/>
            <person name="Chang Y.J."/>
            <person name="Jeffries C.D."/>
            <person name="Brambilla E.M."/>
            <person name="Rohde M."/>
            <person name="Spring S."/>
            <person name="Detter J.C."/>
            <person name="Woyke T."/>
            <person name="Bristow J."/>
            <person name="Eisen J.A."/>
            <person name="Markowitz V."/>
            <person name="Hugenholtz P."/>
            <person name="Kyrpides N.C."/>
            <person name="Klenk H.P."/>
        </authorList>
    </citation>
    <scope>NUCLEOTIDE SEQUENCE [LARGE SCALE GENOMIC DNA]</scope>
    <source>
        <strain evidence="11">ATCC BAA-1197 / DSM 17291 / Cas60314</strain>
    </source>
</reference>
<evidence type="ECO:0000256" key="4">
    <source>
        <dbReference type="ARBA" id="ARBA00022777"/>
    </source>
</evidence>
<evidence type="ECO:0000256" key="3">
    <source>
        <dbReference type="ARBA" id="ARBA00022741"/>
    </source>
</evidence>
<reference evidence="11" key="1">
    <citation type="submission" date="2011-10" db="EMBL/GenBank/DDBJ databases">
        <title>The complete genome of chromosome of Thermovirga lienii DSM 17291.</title>
        <authorList>
            <consortium name="US DOE Joint Genome Institute (JGI-PGF)"/>
            <person name="Lucas S."/>
            <person name="Copeland A."/>
            <person name="Lapidus A."/>
            <person name="Glavina del Rio T."/>
            <person name="Dalin E."/>
            <person name="Tice H."/>
            <person name="Bruce D."/>
            <person name="Goodwin L."/>
            <person name="Pitluck S."/>
            <person name="Peters L."/>
            <person name="Mikhailova N."/>
            <person name="Saunders E."/>
            <person name="Kyrpides N."/>
            <person name="Mavromatis K."/>
            <person name="Ivanova N."/>
            <person name="Last F.I."/>
            <person name="Brettin T."/>
            <person name="Detter J.C."/>
            <person name="Han C."/>
            <person name="Larimer F."/>
            <person name="Land M."/>
            <person name="Hauser L."/>
            <person name="Markowitz V."/>
            <person name="Cheng J.-F."/>
            <person name="Hugenholtz P."/>
            <person name="Woyke T."/>
            <person name="Wu D."/>
            <person name="Spring S."/>
            <person name="Schroeder M."/>
            <person name="Brambilla E.-M."/>
            <person name="Klenk H.-P."/>
            <person name="Eisen J.A."/>
        </authorList>
    </citation>
    <scope>NUCLEOTIDE SEQUENCE [LARGE SCALE GENOMIC DNA]</scope>
    <source>
        <strain evidence="11">ATCC BAA-1197 / DSM 17291 / Cas60314</strain>
    </source>
</reference>
<proteinExistence type="inferred from homology"/>
<organism evidence="10 11">
    <name type="scientific">Thermovirga lienii (strain ATCC BAA-1197 / DSM 17291 / Cas60314)</name>
    <dbReference type="NCBI Taxonomy" id="580340"/>
    <lineage>
        <taxon>Bacteria</taxon>
        <taxon>Thermotogati</taxon>
        <taxon>Synergistota</taxon>
        <taxon>Synergistia</taxon>
        <taxon>Synergistales</taxon>
        <taxon>Thermovirgaceae</taxon>
        <taxon>Thermovirga</taxon>
    </lineage>
</organism>
<evidence type="ECO:0000256" key="2">
    <source>
        <dbReference type="ARBA" id="ARBA00022679"/>
    </source>
</evidence>
<dbReference type="GO" id="GO:0036431">
    <property type="term" value="F:dCMP kinase activity"/>
    <property type="evidence" value="ECO:0007669"/>
    <property type="project" value="InterPro"/>
</dbReference>
<dbReference type="HAMAP" id="MF_00238">
    <property type="entry name" value="Cytidyl_kinase_type1"/>
    <property type="match status" value="1"/>
</dbReference>
<keyword evidence="3 8" id="KW-0547">Nucleotide-binding</keyword>
<dbReference type="GO" id="GO:0005524">
    <property type="term" value="F:ATP binding"/>
    <property type="evidence" value="ECO:0007669"/>
    <property type="project" value="UniProtKB-UniRule"/>
</dbReference>
<name>G7V578_THELD</name>
<dbReference type="OrthoDB" id="9807434at2"/>
<gene>
    <name evidence="8" type="primary">cmk</name>
    <name evidence="10" type="ordered locus">Tlie_1128</name>
</gene>
<dbReference type="eggNOG" id="COG0283">
    <property type="taxonomic scope" value="Bacteria"/>
</dbReference>
<evidence type="ECO:0000256" key="5">
    <source>
        <dbReference type="ARBA" id="ARBA00022840"/>
    </source>
</evidence>
<feature type="domain" description="Cytidylate kinase" evidence="9">
    <location>
        <begin position="12"/>
        <end position="221"/>
    </location>
</feature>
<dbReference type="InterPro" id="IPR003136">
    <property type="entry name" value="Cytidylate_kin"/>
</dbReference>
<keyword evidence="8" id="KW-0963">Cytoplasm</keyword>